<gene>
    <name evidence="1" type="ORF">SAMN05421753_111186</name>
</gene>
<sequence length="645" mass="70829">MFVLRPQTNKDIVGVSFKPIARTQEQEFLMSCESTRRAKRHPVMILQVHLCLSFFCCQAIAEAAEPVANQADTTKLATTAQVTRLLSPDDRHIAYGQIAIGPESKRIVRIIVGNSNGDQRRPLTLSSENVLDVQWHGNDRIAYVTEHGQDGYSLIDMNGAPAGAIAIPRGCDSIHHQCLSPDGRLLAFCGNDYGEIPADVDRKKFIAGLPKEKVRHGVFVVNLAEQTVKQLLTQTVANLPAWSPDSRFLAAGIGQYVKDYPLAIIDVITGEVSRPAVQGAGVAWSPDGTALTMTTDIAKGGSWYGGIPLDGALGLWDIKAQQLQRLSPPGSHSIVKEPYSRIIGGSLHPVWARDGRRIAFEMRESQATKSDQQPAERREMWVVRRDGTELRKILNHGVDQLAWGANDTELLWVVDGRFGRTNLELDTVGLGLSPFTPTGQYIIHGHITDGAGKPLPGVEVTVMQGVATLFPAFAVQTDARGKYEIALNHLSTGAHAMLRVRMDGYFEQTLAKKSFVRVADGSGDRPPEDNETTLVVSPQKPYRLDFTMLPAAAARVQILDVSGNPLSNFNIFMDGEELYPACIVLAQQTTDANGNAQFNNIPLKEYYFSLRSGRQEIKSTLFNFQTPEAVDLRLTYNDLDGTLSF</sequence>
<dbReference type="Gene3D" id="2.60.40.1120">
    <property type="entry name" value="Carboxypeptidase-like, regulatory domain"/>
    <property type="match status" value="1"/>
</dbReference>
<dbReference type="Proteomes" id="UP000199518">
    <property type="component" value="Unassembled WGS sequence"/>
</dbReference>
<dbReference type="EMBL" id="FOQD01000011">
    <property type="protein sequence ID" value="SFI70147.1"/>
    <property type="molecule type" value="Genomic_DNA"/>
</dbReference>
<keyword evidence="1" id="KW-0378">Hydrolase</keyword>
<dbReference type="OrthoDB" id="308800at2"/>
<accession>A0A1I3KCH0</accession>
<protein>
    <submittedName>
        <fullName evidence="1">Carboxypeptidase regulatory-like domain-containing protein</fullName>
    </submittedName>
</protein>
<dbReference type="PANTHER" id="PTHR36842">
    <property type="entry name" value="PROTEIN TOLB HOMOLOG"/>
    <property type="match status" value="1"/>
</dbReference>
<evidence type="ECO:0000313" key="1">
    <source>
        <dbReference type="EMBL" id="SFI70147.1"/>
    </source>
</evidence>
<keyword evidence="2" id="KW-1185">Reference proteome</keyword>
<dbReference type="GO" id="GO:0004180">
    <property type="term" value="F:carboxypeptidase activity"/>
    <property type="evidence" value="ECO:0007669"/>
    <property type="project" value="UniProtKB-KW"/>
</dbReference>
<dbReference type="STRING" id="1576369.SAMN05421753_111186"/>
<dbReference type="SUPFAM" id="SSF82171">
    <property type="entry name" value="DPP6 N-terminal domain-like"/>
    <property type="match status" value="1"/>
</dbReference>
<dbReference type="AlphaFoldDB" id="A0A1I3KCH0"/>
<name>A0A1I3KCH0_9PLAN</name>
<keyword evidence="1" id="KW-0645">Protease</keyword>
<proteinExistence type="predicted"/>
<keyword evidence="1" id="KW-0121">Carboxypeptidase</keyword>
<dbReference type="PANTHER" id="PTHR36842:SF1">
    <property type="entry name" value="PROTEIN TOLB"/>
    <property type="match status" value="1"/>
</dbReference>
<organism evidence="1 2">
    <name type="scientific">Planctomicrobium piriforme</name>
    <dbReference type="NCBI Taxonomy" id="1576369"/>
    <lineage>
        <taxon>Bacteria</taxon>
        <taxon>Pseudomonadati</taxon>
        <taxon>Planctomycetota</taxon>
        <taxon>Planctomycetia</taxon>
        <taxon>Planctomycetales</taxon>
        <taxon>Planctomycetaceae</taxon>
        <taxon>Planctomicrobium</taxon>
    </lineage>
</organism>
<dbReference type="SUPFAM" id="SSF49464">
    <property type="entry name" value="Carboxypeptidase regulatory domain-like"/>
    <property type="match status" value="1"/>
</dbReference>
<evidence type="ECO:0000313" key="2">
    <source>
        <dbReference type="Proteomes" id="UP000199518"/>
    </source>
</evidence>
<reference evidence="2" key="1">
    <citation type="submission" date="2016-10" db="EMBL/GenBank/DDBJ databases">
        <authorList>
            <person name="Varghese N."/>
            <person name="Submissions S."/>
        </authorList>
    </citation>
    <scope>NUCLEOTIDE SEQUENCE [LARGE SCALE GENOMIC DNA]</scope>
    <source>
        <strain evidence="2">DSM 26348</strain>
    </source>
</reference>
<dbReference type="InterPro" id="IPR011042">
    <property type="entry name" value="6-blade_b-propeller_TolB-like"/>
</dbReference>
<dbReference type="Gene3D" id="2.120.10.30">
    <property type="entry name" value="TolB, C-terminal domain"/>
    <property type="match status" value="2"/>
</dbReference>
<dbReference type="InterPro" id="IPR008969">
    <property type="entry name" value="CarboxyPept-like_regulatory"/>
</dbReference>